<keyword evidence="2 3" id="KW-0808">Transferase</keyword>
<dbReference type="GO" id="GO:0005829">
    <property type="term" value="C:cytosol"/>
    <property type="evidence" value="ECO:0007669"/>
    <property type="project" value="TreeGrafter"/>
</dbReference>
<dbReference type="CDD" id="cd04647">
    <property type="entry name" value="LbH_MAT_like"/>
    <property type="match status" value="1"/>
</dbReference>
<dbReference type="Pfam" id="PF14602">
    <property type="entry name" value="Hexapep_2"/>
    <property type="match status" value="1"/>
</dbReference>
<comment type="caution">
    <text evidence="3">The sequence shown here is derived from an EMBL/GenBank/DDBJ whole genome shotgun (WGS) entry which is preliminary data.</text>
</comment>
<dbReference type="SUPFAM" id="SSF51161">
    <property type="entry name" value="Trimeric LpxA-like enzymes"/>
    <property type="match status" value="1"/>
</dbReference>
<dbReference type="EMBL" id="SZVO01000018">
    <property type="protein sequence ID" value="TKT87649.1"/>
    <property type="molecule type" value="Genomic_DNA"/>
</dbReference>
<accession>A0A4U6CSQ3</accession>
<gene>
    <name evidence="3" type="ORF">FDK13_29120</name>
</gene>
<evidence type="ECO:0000313" key="4">
    <source>
        <dbReference type="Proteomes" id="UP000304900"/>
    </source>
</evidence>
<dbReference type="PANTHER" id="PTHR23416:SF23">
    <property type="entry name" value="ACETYLTRANSFERASE C18B11.09C-RELATED"/>
    <property type="match status" value="1"/>
</dbReference>
<dbReference type="Pfam" id="PF00132">
    <property type="entry name" value="Hexapep"/>
    <property type="match status" value="1"/>
</dbReference>
<dbReference type="GO" id="GO:0008374">
    <property type="term" value="F:O-acyltransferase activity"/>
    <property type="evidence" value="ECO:0007669"/>
    <property type="project" value="TreeGrafter"/>
</dbReference>
<dbReference type="AlphaFoldDB" id="A0A4U6CSQ3"/>
<dbReference type="InterPro" id="IPR051159">
    <property type="entry name" value="Hexapeptide_acetyltransf"/>
</dbReference>
<keyword evidence="4" id="KW-1185">Reference proteome</keyword>
<name>A0A4U6CSQ3_9BACT</name>
<dbReference type="InterPro" id="IPR001451">
    <property type="entry name" value="Hexapep"/>
</dbReference>
<dbReference type="Proteomes" id="UP000304900">
    <property type="component" value="Unassembled WGS sequence"/>
</dbReference>
<reference evidence="3 4" key="1">
    <citation type="submission" date="2019-05" db="EMBL/GenBank/DDBJ databases">
        <title>Dyadobacter AR-3-8 sp. nov., isolated from arctic soil.</title>
        <authorList>
            <person name="Chaudhary D.K."/>
        </authorList>
    </citation>
    <scope>NUCLEOTIDE SEQUENCE [LARGE SCALE GENOMIC DNA]</scope>
    <source>
        <strain evidence="3 4">AR-3-8</strain>
    </source>
</reference>
<keyword evidence="3" id="KW-0012">Acyltransferase</keyword>
<evidence type="ECO:0000256" key="1">
    <source>
        <dbReference type="ARBA" id="ARBA00007274"/>
    </source>
</evidence>
<proteinExistence type="inferred from homology"/>
<protein>
    <submittedName>
        <fullName evidence="3">Acyltransferase</fullName>
    </submittedName>
</protein>
<dbReference type="Gene3D" id="2.160.10.10">
    <property type="entry name" value="Hexapeptide repeat proteins"/>
    <property type="match status" value="1"/>
</dbReference>
<organism evidence="3 4">
    <name type="scientific">Dyadobacter frigoris</name>
    <dbReference type="NCBI Taxonomy" id="2576211"/>
    <lineage>
        <taxon>Bacteria</taxon>
        <taxon>Pseudomonadati</taxon>
        <taxon>Bacteroidota</taxon>
        <taxon>Cytophagia</taxon>
        <taxon>Cytophagales</taxon>
        <taxon>Spirosomataceae</taxon>
        <taxon>Dyadobacter</taxon>
    </lineage>
</organism>
<dbReference type="InterPro" id="IPR011004">
    <property type="entry name" value="Trimer_LpxA-like_sf"/>
</dbReference>
<evidence type="ECO:0000256" key="2">
    <source>
        <dbReference type="ARBA" id="ARBA00022679"/>
    </source>
</evidence>
<dbReference type="PANTHER" id="PTHR23416">
    <property type="entry name" value="SIALIC ACID SYNTHASE-RELATED"/>
    <property type="match status" value="1"/>
</dbReference>
<evidence type="ECO:0000313" key="3">
    <source>
        <dbReference type="EMBL" id="TKT87649.1"/>
    </source>
</evidence>
<dbReference type="OrthoDB" id="755870at2"/>
<sequence length="193" mass="21088">MHLIKKVKYLIRRILSVNIRRKMNASSSAVFYLSTKVFNLLNDPTKIVVGDQTFVRGELHVFGYGGEITIGNRCFIGEGSRIWSGNKISIGNDVLISHNVNIIDTNSHEMDHIERAEGFVHLINVGYPKGPVNINTAPIIIGNNVWINFNSIILKGVNIGDGAIIAAGSLVTKDVPAFTVVGGNPARVIKNLK</sequence>
<comment type="similarity">
    <text evidence="1">Belongs to the transferase hexapeptide repeat family.</text>
</comment>